<sequence>MSNSTDESSSKLVKDERKKLVWIDHSVEDFSKDDDSRSNTGDSSSGEVDEIRRRIEKRKKRHYYQSRNLNTLNQHDKRARNTLAARKYRERRQKELDVLDKRVKALENELESAKLEAKWWKMEASRWQAYAKNSEESFSNPS</sequence>
<dbReference type="EMBL" id="FO082057">
    <property type="protein sequence ID" value="CCE78567.1"/>
    <property type="molecule type" value="Genomic_DNA"/>
</dbReference>
<dbReference type="CDD" id="cd12193">
    <property type="entry name" value="bZIP_GCN4"/>
    <property type="match status" value="1"/>
</dbReference>
<gene>
    <name evidence="4" type="primary">Piso0_001194</name>
    <name evidence="4" type="ORF">GNLVRS01_PISO0C12960g</name>
    <name evidence="5" type="ORF">GNLVRS01_PISO0D13027g</name>
</gene>
<keyword evidence="6" id="KW-1185">Reference proteome</keyword>
<dbReference type="InterPro" id="IPR004827">
    <property type="entry name" value="bZIP"/>
</dbReference>
<evidence type="ECO:0000259" key="3">
    <source>
        <dbReference type="PROSITE" id="PS00036"/>
    </source>
</evidence>
<dbReference type="eggNOG" id="ENOG502RQCQ">
    <property type="taxonomic scope" value="Eukaryota"/>
</dbReference>
<evidence type="ECO:0000313" key="5">
    <source>
        <dbReference type="EMBL" id="CCE79153.1"/>
    </source>
</evidence>
<dbReference type="SUPFAM" id="SSF57959">
    <property type="entry name" value="Leucine zipper domain"/>
    <property type="match status" value="1"/>
</dbReference>
<dbReference type="PROSITE" id="PS00036">
    <property type="entry name" value="BZIP_BASIC"/>
    <property type="match status" value="1"/>
</dbReference>
<feature type="domain" description="BZIP" evidence="3">
    <location>
        <begin position="77"/>
        <end position="91"/>
    </location>
</feature>
<evidence type="ECO:0000313" key="4">
    <source>
        <dbReference type="EMBL" id="CCE78567.1"/>
    </source>
</evidence>
<organism evidence="4 6">
    <name type="scientific">Pichia sorbitophila (strain ATCC MYA-4447 / BCRC 22081 / CBS 7064 / NBRC 10061 / NRRL Y-12695)</name>
    <name type="common">Hybrid yeast</name>
    <dbReference type="NCBI Taxonomy" id="559304"/>
    <lineage>
        <taxon>Eukaryota</taxon>
        <taxon>Fungi</taxon>
        <taxon>Dikarya</taxon>
        <taxon>Ascomycota</taxon>
        <taxon>Saccharomycotina</taxon>
        <taxon>Pichiomycetes</taxon>
        <taxon>Debaryomycetaceae</taxon>
        <taxon>Millerozyma</taxon>
    </lineage>
</organism>
<evidence type="ECO:0000313" key="6">
    <source>
        <dbReference type="Proteomes" id="UP000005222"/>
    </source>
</evidence>
<feature type="region of interest" description="Disordered" evidence="2">
    <location>
        <begin position="30"/>
        <end position="62"/>
    </location>
</feature>
<dbReference type="GO" id="GO:0003700">
    <property type="term" value="F:DNA-binding transcription factor activity"/>
    <property type="evidence" value="ECO:0007669"/>
    <property type="project" value="InterPro"/>
</dbReference>
<reference evidence="4" key="1">
    <citation type="submission" date="2011-10" db="EMBL/GenBank/DDBJ databases">
        <authorList>
            <person name="Genoscope - CEA"/>
        </authorList>
    </citation>
    <scope>NUCLEOTIDE SEQUENCE</scope>
</reference>
<protein>
    <submittedName>
        <fullName evidence="4">Piso0_001194 protein</fullName>
    </submittedName>
</protein>
<dbReference type="OrthoDB" id="2257100at2759"/>
<name>G8YSN0_PICSO</name>
<dbReference type="EMBL" id="FO082056">
    <property type="protein sequence ID" value="CCE79153.1"/>
    <property type="molecule type" value="Genomic_DNA"/>
</dbReference>
<dbReference type="InParanoid" id="G8YSN0"/>
<dbReference type="AlphaFoldDB" id="G8YSN0"/>
<proteinExistence type="predicted"/>
<dbReference type="Pfam" id="PF00170">
    <property type="entry name" value="bZIP_1"/>
    <property type="match status" value="1"/>
</dbReference>
<reference evidence="6" key="2">
    <citation type="journal article" date="2012" name="G3 (Bethesda)">
        <title>Pichia sorbitophila, an interspecies yeast hybrid reveals early steps of genome resolution following polyploidization.</title>
        <authorList>
            <person name="Leh Louis V."/>
            <person name="Despons L."/>
            <person name="Friedrich A."/>
            <person name="Martin T."/>
            <person name="Durrens P."/>
            <person name="Casaregola S."/>
            <person name="Neuveglise C."/>
            <person name="Fairhead C."/>
            <person name="Marck C."/>
            <person name="Cruz J.A."/>
            <person name="Straub M.L."/>
            <person name="Kugler V."/>
            <person name="Sacerdot C."/>
            <person name="Uzunov Z."/>
            <person name="Thierry A."/>
            <person name="Weiss S."/>
            <person name="Bleykasten C."/>
            <person name="De Montigny J."/>
            <person name="Jacques N."/>
            <person name="Jung P."/>
            <person name="Lemaire M."/>
            <person name="Mallet S."/>
            <person name="Morel G."/>
            <person name="Richard G.F."/>
            <person name="Sarkar A."/>
            <person name="Savel G."/>
            <person name="Schacherer J."/>
            <person name="Seret M.L."/>
            <person name="Talla E."/>
            <person name="Samson G."/>
            <person name="Jubin C."/>
            <person name="Poulain J."/>
            <person name="Vacherie B."/>
            <person name="Barbe V."/>
            <person name="Pelletier E."/>
            <person name="Sherman D.J."/>
            <person name="Westhof E."/>
            <person name="Weissenbach J."/>
            <person name="Baret P.V."/>
            <person name="Wincker P."/>
            <person name="Gaillardin C."/>
            <person name="Dujon B."/>
            <person name="Souciet J.L."/>
        </authorList>
    </citation>
    <scope>NUCLEOTIDE SEQUENCE [LARGE SCALE GENOMIC DNA]</scope>
    <source>
        <strain evidence="6">ATCC MYA-4447 / BCRC 22081 / CBS 7064 / NBRC 10061 / NRRL Y-12695</strain>
    </source>
</reference>
<accession>G8YSN0</accession>
<evidence type="ECO:0000256" key="2">
    <source>
        <dbReference type="SAM" id="MobiDB-lite"/>
    </source>
</evidence>
<dbReference type="Proteomes" id="UP000005222">
    <property type="component" value="Chromosome C"/>
</dbReference>
<dbReference type="HOGENOM" id="CLU_1816504_0_0_1"/>
<feature type="coiled-coil region" evidence="1">
    <location>
        <begin position="89"/>
        <end position="123"/>
    </location>
</feature>
<dbReference type="InterPro" id="IPR046347">
    <property type="entry name" value="bZIP_sf"/>
</dbReference>
<keyword evidence="1" id="KW-0175">Coiled coil</keyword>
<dbReference type="Proteomes" id="UP000005222">
    <property type="component" value="Chromosome D"/>
</dbReference>
<evidence type="ECO:0000256" key="1">
    <source>
        <dbReference type="SAM" id="Coils"/>
    </source>
</evidence>
<dbReference type="Gene3D" id="3.30.160.60">
    <property type="entry name" value="Classic Zinc Finger"/>
    <property type="match status" value="1"/>
</dbReference>